<evidence type="ECO:0000313" key="2">
    <source>
        <dbReference type="Proteomes" id="UP001055072"/>
    </source>
</evidence>
<sequence>MAPTFRIDEAYLIGGWSSAALWGIFTSLVLIAVVQIVQMHAQGRMTRSKWITTIAMATLYCLSTVHAALELRRLVVGLIQIQGPGTVFYFGDIGQPLNRGKDLLYVTSMIIADAVVVWRCYVVWQSNKYVIAVPVLLFLGTITAGYGAVSQYFLTNPNPQEAVDFGNAMFAVSLTTNVVTTVLTVGRIWWQSRSLTRNLGKAYQSTYRTLVLVLIESGVVIAVAKLLEFILFQLASEDGLSGFNALYIVFDMIPQINGIMPTLIIITVNAGKTITDAHRLATSGVDTFRANGVSVHSSTMVFSSSGNTRQETSSSADGQTLFVGYKDDGYEYPEGIPLGIVGGKASTLDGSSKV</sequence>
<reference evidence="1" key="1">
    <citation type="journal article" date="2021" name="Environ. Microbiol.">
        <title>Gene family expansions and transcriptome signatures uncover fungal adaptations to wood decay.</title>
        <authorList>
            <person name="Hage H."/>
            <person name="Miyauchi S."/>
            <person name="Viragh M."/>
            <person name="Drula E."/>
            <person name="Min B."/>
            <person name="Chaduli D."/>
            <person name="Navarro D."/>
            <person name="Favel A."/>
            <person name="Norest M."/>
            <person name="Lesage-Meessen L."/>
            <person name="Balint B."/>
            <person name="Merenyi Z."/>
            <person name="de Eugenio L."/>
            <person name="Morin E."/>
            <person name="Martinez A.T."/>
            <person name="Baldrian P."/>
            <person name="Stursova M."/>
            <person name="Martinez M.J."/>
            <person name="Novotny C."/>
            <person name="Magnuson J.K."/>
            <person name="Spatafora J.W."/>
            <person name="Maurice S."/>
            <person name="Pangilinan J."/>
            <person name="Andreopoulos W."/>
            <person name="LaButti K."/>
            <person name="Hundley H."/>
            <person name="Na H."/>
            <person name="Kuo A."/>
            <person name="Barry K."/>
            <person name="Lipzen A."/>
            <person name="Henrissat B."/>
            <person name="Riley R."/>
            <person name="Ahrendt S."/>
            <person name="Nagy L.G."/>
            <person name="Grigoriev I.V."/>
            <person name="Martin F."/>
            <person name="Rosso M.N."/>
        </authorList>
    </citation>
    <scope>NUCLEOTIDE SEQUENCE</scope>
    <source>
        <strain evidence="1">CBS 384.51</strain>
    </source>
</reference>
<dbReference type="Proteomes" id="UP001055072">
    <property type="component" value="Unassembled WGS sequence"/>
</dbReference>
<comment type="caution">
    <text evidence="1">The sequence shown here is derived from an EMBL/GenBank/DDBJ whole genome shotgun (WGS) entry which is preliminary data.</text>
</comment>
<name>A0ACB8TM46_9APHY</name>
<proteinExistence type="predicted"/>
<evidence type="ECO:0000313" key="1">
    <source>
        <dbReference type="EMBL" id="KAI0083054.1"/>
    </source>
</evidence>
<protein>
    <submittedName>
        <fullName evidence="1">Uncharacterized protein</fullName>
    </submittedName>
</protein>
<keyword evidence="2" id="KW-1185">Reference proteome</keyword>
<dbReference type="EMBL" id="MU275003">
    <property type="protein sequence ID" value="KAI0083054.1"/>
    <property type="molecule type" value="Genomic_DNA"/>
</dbReference>
<accession>A0ACB8TM46</accession>
<gene>
    <name evidence="1" type="ORF">BDY19DRAFT_981050</name>
</gene>
<organism evidence="1 2">
    <name type="scientific">Irpex rosettiformis</name>
    <dbReference type="NCBI Taxonomy" id="378272"/>
    <lineage>
        <taxon>Eukaryota</taxon>
        <taxon>Fungi</taxon>
        <taxon>Dikarya</taxon>
        <taxon>Basidiomycota</taxon>
        <taxon>Agaricomycotina</taxon>
        <taxon>Agaricomycetes</taxon>
        <taxon>Polyporales</taxon>
        <taxon>Irpicaceae</taxon>
        <taxon>Irpex</taxon>
    </lineage>
</organism>